<name>A0AB39HM76_9BACI</name>
<proteinExistence type="predicted"/>
<accession>A0AB39HM76</accession>
<dbReference type="AlphaFoldDB" id="A0AB39HM76"/>
<sequence length="165" mass="19277">MRIAERNEQGYYELGDVVQWFLSQGSMSPKKLQKLLYYAHSWTLTLGNESVDELDKRLFKEGFEAWVHGPVIPSVYHEFKEYGFSNIPLNEKDVVQFDEEIENVLNQVWEVYGDYTGNELESMTHQELPWLTARKGLSPIEPSQNPISDTEIFNYYLNEMIQGSN</sequence>
<dbReference type="EMBL" id="CP162599">
    <property type="protein sequence ID" value="XDK31630.1"/>
    <property type="molecule type" value="Genomic_DNA"/>
</dbReference>
<feature type="domain" description="Antitoxin SocA-like Panacea" evidence="1">
    <location>
        <begin position="32"/>
        <end position="130"/>
    </location>
</feature>
<protein>
    <submittedName>
        <fullName evidence="2">Panacea domain-containing protein</fullName>
    </submittedName>
</protein>
<evidence type="ECO:0000259" key="1">
    <source>
        <dbReference type="Pfam" id="PF13274"/>
    </source>
</evidence>
<organism evidence="2">
    <name type="scientific">Ornithinibacillus sp. 4-3</name>
    <dbReference type="NCBI Taxonomy" id="3231488"/>
    <lineage>
        <taxon>Bacteria</taxon>
        <taxon>Bacillati</taxon>
        <taxon>Bacillota</taxon>
        <taxon>Bacilli</taxon>
        <taxon>Bacillales</taxon>
        <taxon>Bacillaceae</taxon>
        <taxon>Ornithinibacillus</taxon>
    </lineage>
</organism>
<reference evidence="2" key="1">
    <citation type="submission" date="2024-07" db="EMBL/GenBank/DDBJ databases">
        <title>Halotolerant mesophilic bacterium Ornithinibacillus sp. 4-3, sp. nov., isolated from soil.</title>
        <authorList>
            <person name="Sidarenka A.V."/>
            <person name="Guliayeva D.E."/>
            <person name="Leanovich S.I."/>
            <person name="Hileuskaya K.S."/>
            <person name="Akhremchuk A.E."/>
            <person name="Sikolenko M.A."/>
            <person name="Valentovich L.N."/>
        </authorList>
    </citation>
    <scope>NUCLEOTIDE SEQUENCE</scope>
    <source>
        <strain evidence="2">4-3</strain>
    </source>
</reference>
<dbReference type="RefSeq" id="WP_368652356.1">
    <property type="nucleotide sequence ID" value="NZ_CP162599.1"/>
</dbReference>
<evidence type="ECO:0000313" key="2">
    <source>
        <dbReference type="EMBL" id="XDK31630.1"/>
    </source>
</evidence>
<dbReference type="Pfam" id="PF13274">
    <property type="entry name" value="SocA_Panacea"/>
    <property type="match status" value="1"/>
</dbReference>
<dbReference type="InterPro" id="IPR025272">
    <property type="entry name" value="SocA_Panacea"/>
</dbReference>
<gene>
    <name evidence="2" type="ORF">AB4Y30_11395</name>
</gene>